<dbReference type="GO" id="GO:0005509">
    <property type="term" value="F:calcium ion binding"/>
    <property type="evidence" value="ECO:0007669"/>
    <property type="project" value="InterPro"/>
</dbReference>
<dbReference type="EMBL" id="JADQDO010000005">
    <property type="protein sequence ID" value="MBF9234144.1"/>
    <property type="molecule type" value="Genomic_DNA"/>
</dbReference>
<dbReference type="InterPro" id="IPR011049">
    <property type="entry name" value="Serralysin-like_metalloprot_C"/>
</dbReference>
<gene>
    <name evidence="1" type="ORF">I2H38_12215</name>
</gene>
<accession>A0A931BR52</accession>
<proteinExistence type="predicted"/>
<dbReference type="InterPro" id="IPR001343">
    <property type="entry name" value="Hemolysn_Ca-bd"/>
</dbReference>
<dbReference type="SUPFAM" id="SSF51120">
    <property type="entry name" value="beta-Roll"/>
    <property type="match status" value="1"/>
</dbReference>
<dbReference type="Gene3D" id="2.150.10.10">
    <property type="entry name" value="Serralysin-like metalloprotease, C-terminal"/>
    <property type="match status" value="1"/>
</dbReference>
<dbReference type="AlphaFoldDB" id="A0A931BR52"/>
<sequence length="460" mass="49174">MSAFTKVSLGATPRYYEIKLTDGDFDLNRSFRFAAVTADAVMPDDYVLGTEALRFDLNNFRFERVTTGSPRKDKHEWQPRISPDGQTVIFKTDKGLVSKNFATGALTTAHETHAPDHTGGSVKSADGSILSLGGAYSAAMIETSGGEYSIVITAKATGKFVTVPTMAAGAFETDSKPLVTAISNDGRFVLYQDFESTFYGDRPADHVVDIVRYTTMQAAKEDRDLVMDIGTMGASKVFVDWGDGSRVTETAGRGATTLMHGYGADGTYHVTLKALCSSTTTQQRTAIVASTANTGEVQQNLSGTAGHDIVLGSPGSDAVALGGGDDIARTGAGDDILRGGLGNDTLIGGSGRDIFIFDTKPNKKTNLDKIVDFNVKEDTIWLDNAIFKKLGTGTEIKPVMLNKAFFIIGNHAKDKNDYIYYDNKTGILSYDADGSGAGAAVELAILTRNLKMTAANFFII</sequence>
<dbReference type="Pfam" id="PF00353">
    <property type="entry name" value="HemolysinCabind"/>
    <property type="match status" value="1"/>
</dbReference>
<comment type="caution">
    <text evidence="1">The sequence shown here is derived from an EMBL/GenBank/DDBJ whole genome shotgun (WGS) entry which is preliminary data.</text>
</comment>
<reference evidence="1" key="1">
    <citation type="submission" date="2020-11" db="EMBL/GenBank/DDBJ databases">
        <authorList>
            <person name="Kim M.K."/>
        </authorList>
    </citation>
    <scope>NUCLEOTIDE SEQUENCE</scope>
    <source>
        <strain evidence="1">BT350</strain>
    </source>
</reference>
<dbReference type="RefSeq" id="WP_196272137.1">
    <property type="nucleotide sequence ID" value="NZ_JADQDO010000005.1"/>
</dbReference>
<dbReference type="InterPro" id="IPR018511">
    <property type="entry name" value="Hemolysin-typ_Ca-bd_CS"/>
</dbReference>
<dbReference type="GO" id="GO:0005615">
    <property type="term" value="C:extracellular space"/>
    <property type="evidence" value="ECO:0007669"/>
    <property type="project" value="InterPro"/>
</dbReference>
<evidence type="ECO:0000313" key="1">
    <source>
        <dbReference type="EMBL" id="MBF9234144.1"/>
    </source>
</evidence>
<dbReference type="PRINTS" id="PR00313">
    <property type="entry name" value="CABNDNGRPT"/>
</dbReference>
<organism evidence="1 2">
    <name type="scientific">Microvirga alba</name>
    <dbReference type="NCBI Taxonomy" id="2791025"/>
    <lineage>
        <taxon>Bacteria</taxon>
        <taxon>Pseudomonadati</taxon>
        <taxon>Pseudomonadota</taxon>
        <taxon>Alphaproteobacteria</taxon>
        <taxon>Hyphomicrobiales</taxon>
        <taxon>Methylobacteriaceae</taxon>
        <taxon>Microvirga</taxon>
    </lineage>
</organism>
<evidence type="ECO:0000313" key="2">
    <source>
        <dbReference type="Proteomes" id="UP000599312"/>
    </source>
</evidence>
<dbReference type="PROSITE" id="PS00330">
    <property type="entry name" value="HEMOLYSIN_CALCIUM"/>
    <property type="match status" value="1"/>
</dbReference>
<keyword evidence="2" id="KW-1185">Reference proteome</keyword>
<dbReference type="Proteomes" id="UP000599312">
    <property type="component" value="Unassembled WGS sequence"/>
</dbReference>
<name>A0A931BR52_9HYPH</name>
<protein>
    <submittedName>
        <fullName evidence="1">Calcium-binding protein</fullName>
    </submittedName>
</protein>